<name>A0A5R9GFJ2_9BACL</name>
<feature type="transmembrane region" description="Helical" evidence="8">
    <location>
        <begin position="192"/>
        <end position="215"/>
    </location>
</feature>
<keyword evidence="7 8" id="KW-0472">Membrane</keyword>
<comment type="similarity">
    <text evidence="2">Belongs to the ABC-2 integral membrane protein family.</text>
</comment>
<evidence type="ECO:0000256" key="5">
    <source>
        <dbReference type="ARBA" id="ARBA00022692"/>
    </source>
</evidence>
<protein>
    <submittedName>
        <fullName evidence="10">ABC transporter permease</fullName>
    </submittedName>
</protein>
<feature type="domain" description="ABC transmembrane type-2" evidence="9">
    <location>
        <begin position="110"/>
        <end position="339"/>
    </location>
</feature>
<dbReference type="GO" id="GO:0005886">
    <property type="term" value="C:plasma membrane"/>
    <property type="evidence" value="ECO:0007669"/>
    <property type="project" value="UniProtKB-SubCell"/>
</dbReference>
<reference evidence="10 11" key="1">
    <citation type="submission" date="2019-05" db="EMBL/GenBank/DDBJ databases">
        <authorList>
            <person name="Narsing Rao M.P."/>
            <person name="Li W.J."/>
        </authorList>
    </citation>
    <scope>NUCLEOTIDE SEQUENCE [LARGE SCALE GENOMIC DNA]</scope>
    <source>
        <strain evidence="10 11">SYSU_K30003</strain>
    </source>
</reference>
<comment type="subcellular location">
    <subcellularLocation>
        <location evidence="1">Cell membrane</location>
        <topology evidence="1">Multi-pass membrane protein</topology>
    </subcellularLocation>
</comment>
<organism evidence="10 11">
    <name type="scientific">Paenibacillus antri</name>
    <dbReference type="NCBI Taxonomy" id="2582848"/>
    <lineage>
        <taxon>Bacteria</taxon>
        <taxon>Bacillati</taxon>
        <taxon>Bacillota</taxon>
        <taxon>Bacilli</taxon>
        <taxon>Bacillales</taxon>
        <taxon>Paenibacillaceae</taxon>
        <taxon>Paenibacillus</taxon>
    </lineage>
</organism>
<dbReference type="RefSeq" id="WP_138193397.1">
    <property type="nucleotide sequence ID" value="NZ_VCIW01000003.1"/>
</dbReference>
<keyword evidence="5 8" id="KW-0812">Transmembrane</keyword>
<evidence type="ECO:0000256" key="4">
    <source>
        <dbReference type="ARBA" id="ARBA00022475"/>
    </source>
</evidence>
<gene>
    <name evidence="10" type="ORF">FE782_07275</name>
</gene>
<keyword evidence="6 8" id="KW-1133">Transmembrane helix</keyword>
<dbReference type="Pfam" id="PF12698">
    <property type="entry name" value="ABC2_membrane_3"/>
    <property type="match status" value="1"/>
</dbReference>
<dbReference type="AlphaFoldDB" id="A0A5R9GFJ2"/>
<feature type="transmembrane region" description="Helical" evidence="8">
    <location>
        <begin position="314"/>
        <end position="336"/>
    </location>
</feature>
<dbReference type="PROSITE" id="PS51012">
    <property type="entry name" value="ABC_TM2"/>
    <property type="match status" value="1"/>
</dbReference>
<sequence length="342" mass="36374">MSRVAALVLRIFRQFLHDKRTLALMFVAPLVILTLMSLVFDGDPYEPSLLVVDAPTSVTERLEVAGAAVATAVAAEAAKALAAGEVDAALSFAGGSPRVTLEGSDPSKSRAALLLIGEALGGAGASGASFSPEVEYVYGSASSVPFDWFGPVLIGVFAFFFVFLIAGIAFLRERTGGTLERLLVSPLRRGEIVLGYVLGFGVFTLLQAGLIAWFAVDILDMVLVGSFGYVLLITALLALAALTLGVFLSTYAANEFQMIQFIPIVIVPQIFFCGLFPLETIHPALRWISHVIPLTYGADALREVMVRGGGWSDIAVDVSALVGFAFVFMAANALALRKYRKT</sequence>
<dbReference type="PANTHER" id="PTHR30294:SF38">
    <property type="entry name" value="TRANSPORT PERMEASE PROTEIN"/>
    <property type="match status" value="1"/>
</dbReference>
<feature type="transmembrane region" description="Helical" evidence="8">
    <location>
        <begin position="227"/>
        <end position="249"/>
    </location>
</feature>
<dbReference type="PANTHER" id="PTHR30294">
    <property type="entry name" value="MEMBRANE COMPONENT OF ABC TRANSPORTER YHHJ-RELATED"/>
    <property type="match status" value="1"/>
</dbReference>
<evidence type="ECO:0000313" key="10">
    <source>
        <dbReference type="EMBL" id="TLS53156.1"/>
    </source>
</evidence>
<evidence type="ECO:0000256" key="2">
    <source>
        <dbReference type="ARBA" id="ARBA00007783"/>
    </source>
</evidence>
<evidence type="ECO:0000313" key="11">
    <source>
        <dbReference type="Proteomes" id="UP000309676"/>
    </source>
</evidence>
<evidence type="ECO:0000256" key="8">
    <source>
        <dbReference type="SAM" id="Phobius"/>
    </source>
</evidence>
<dbReference type="InterPro" id="IPR047817">
    <property type="entry name" value="ABC2_TM_bact-type"/>
</dbReference>
<feature type="transmembrane region" description="Helical" evidence="8">
    <location>
        <begin position="148"/>
        <end position="171"/>
    </location>
</feature>
<evidence type="ECO:0000256" key="7">
    <source>
        <dbReference type="ARBA" id="ARBA00023136"/>
    </source>
</evidence>
<feature type="transmembrane region" description="Helical" evidence="8">
    <location>
        <begin position="21"/>
        <end position="40"/>
    </location>
</feature>
<evidence type="ECO:0000256" key="6">
    <source>
        <dbReference type="ARBA" id="ARBA00022989"/>
    </source>
</evidence>
<dbReference type="InterPro" id="IPR051449">
    <property type="entry name" value="ABC-2_transporter_component"/>
</dbReference>
<keyword evidence="11" id="KW-1185">Reference proteome</keyword>
<feature type="transmembrane region" description="Helical" evidence="8">
    <location>
        <begin position="261"/>
        <end position="278"/>
    </location>
</feature>
<evidence type="ECO:0000256" key="1">
    <source>
        <dbReference type="ARBA" id="ARBA00004651"/>
    </source>
</evidence>
<keyword evidence="4" id="KW-1003">Cell membrane</keyword>
<dbReference type="OrthoDB" id="9776218at2"/>
<dbReference type="GO" id="GO:0140359">
    <property type="term" value="F:ABC-type transporter activity"/>
    <property type="evidence" value="ECO:0007669"/>
    <property type="project" value="InterPro"/>
</dbReference>
<dbReference type="EMBL" id="VCIW01000003">
    <property type="protein sequence ID" value="TLS53156.1"/>
    <property type="molecule type" value="Genomic_DNA"/>
</dbReference>
<dbReference type="Proteomes" id="UP000309676">
    <property type="component" value="Unassembled WGS sequence"/>
</dbReference>
<evidence type="ECO:0000256" key="3">
    <source>
        <dbReference type="ARBA" id="ARBA00022448"/>
    </source>
</evidence>
<keyword evidence="3" id="KW-0813">Transport</keyword>
<evidence type="ECO:0000259" key="9">
    <source>
        <dbReference type="PROSITE" id="PS51012"/>
    </source>
</evidence>
<accession>A0A5R9GFJ2</accession>
<comment type="caution">
    <text evidence="10">The sequence shown here is derived from an EMBL/GenBank/DDBJ whole genome shotgun (WGS) entry which is preliminary data.</text>
</comment>
<proteinExistence type="inferred from homology"/>
<dbReference type="InterPro" id="IPR013525">
    <property type="entry name" value="ABC2_TM"/>
</dbReference>